<feature type="signal peptide" evidence="1">
    <location>
        <begin position="1"/>
        <end position="24"/>
    </location>
</feature>
<dbReference type="Proteomes" id="UP001562425">
    <property type="component" value="Unassembled WGS sequence"/>
</dbReference>
<name>A0ABD1D6T4_CULPP</name>
<organism evidence="2 3">
    <name type="scientific">Culex pipiens pipiens</name>
    <name type="common">Northern house mosquito</name>
    <dbReference type="NCBI Taxonomy" id="38569"/>
    <lineage>
        <taxon>Eukaryota</taxon>
        <taxon>Metazoa</taxon>
        <taxon>Ecdysozoa</taxon>
        <taxon>Arthropoda</taxon>
        <taxon>Hexapoda</taxon>
        <taxon>Insecta</taxon>
        <taxon>Pterygota</taxon>
        <taxon>Neoptera</taxon>
        <taxon>Endopterygota</taxon>
        <taxon>Diptera</taxon>
        <taxon>Nematocera</taxon>
        <taxon>Culicoidea</taxon>
        <taxon>Culicidae</taxon>
        <taxon>Culicinae</taxon>
        <taxon>Culicini</taxon>
        <taxon>Culex</taxon>
        <taxon>Culex</taxon>
    </lineage>
</organism>
<evidence type="ECO:0000313" key="3">
    <source>
        <dbReference type="Proteomes" id="UP001562425"/>
    </source>
</evidence>
<reference evidence="2 3" key="1">
    <citation type="submission" date="2024-05" db="EMBL/GenBank/DDBJ databases">
        <title>Culex pipiens pipiens assembly and annotation.</title>
        <authorList>
            <person name="Alout H."/>
            <person name="Durand T."/>
        </authorList>
    </citation>
    <scope>NUCLEOTIDE SEQUENCE [LARGE SCALE GENOMIC DNA]</scope>
    <source>
        <strain evidence="2">HA-2024</strain>
        <tissue evidence="2">Whole body</tissue>
    </source>
</reference>
<sequence length="146" mass="16235">MNIMTSRIFLFGLLVVSGLALAVASFDMTKSVLPLLQPGSARQQRDVILSDADEDFDFFQSLKPRSQGQGKSNSISSSLEKYGYRQTSIDVNPEAEKIRSLLLKLQIRSDQFLDIAQRTGYSAVELLIAFSKLVQNSNNKFVIVAQ</sequence>
<evidence type="ECO:0000256" key="1">
    <source>
        <dbReference type="SAM" id="SignalP"/>
    </source>
</evidence>
<proteinExistence type="predicted"/>
<gene>
    <name evidence="2" type="ORF">pipiens_002862</name>
</gene>
<protein>
    <submittedName>
        <fullName evidence="2">Uncharacterized protein</fullName>
    </submittedName>
</protein>
<accession>A0ABD1D6T4</accession>
<evidence type="ECO:0000313" key="2">
    <source>
        <dbReference type="EMBL" id="KAL1395352.1"/>
    </source>
</evidence>
<dbReference type="EMBL" id="JBEHCU010007175">
    <property type="protein sequence ID" value="KAL1395352.1"/>
    <property type="molecule type" value="Genomic_DNA"/>
</dbReference>
<comment type="caution">
    <text evidence="2">The sequence shown here is derived from an EMBL/GenBank/DDBJ whole genome shotgun (WGS) entry which is preliminary data.</text>
</comment>
<feature type="chain" id="PRO_5044817354" evidence="1">
    <location>
        <begin position="25"/>
        <end position="146"/>
    </location>
</feature>
<keyword evidence="1" id="KW-0732">Signal</keyword>
<keyword evidence="3" id="KW-1185">Reference proteome</keyword>
<dbReference type="AlphaFoldDB" id="A0ABD1D6T4"/>